<dbReference type="Pfam" id="PF00962">
    <property type="entry name" value="A_deaminase"/>
    <property type="match status" value="1"/>
</dbReference>
<dbReference type="AlphaFoldDB" id="A0A0P6XAK4"/>
<evidence type="ECO:0000256" key="2">
    <source>
        <dbReference type="ARBA" id="ARBA00006676"/>
    </source>
</evidence>
<dbReference type="PANTHER" id="PTHR11409:SF43">
    <property type="entry name" value="ADENOSINE DEAMINASE"/>
    <property type="match status" value="1"/>
</dbReference>
<dbReference type="Gene3D" id="3.20.20.140">
    <property type="entry name" value="Metal-dependent hydrolases"/>
    <property type="match status" value="1"/>
</dbReference>
<comment type="similarity">
    <text evidence="2">Belongs to the metallo-dependent hydrolases superfamily. Adenosine and AMP deaminases family.</text>
</comment>
<keyword evidence="6" id="KW-0862">Zinc</keyword>
<evidence type="ECO:0000256" key="5">
    <source>
        <dbReference type="ARBA" id="ARBA00022801"/>
    </source>
</evidence>
<dbReference type="OrthoDB" id="9779574at2"/>
<name>A0A0P6XAK4_9CHLR</name>
<proteinExistence type="inferred from homology"/>
<gene>
    <name evidence="8" type="ORF">AC812_05675</name>
</gene>
<evidence type="ECO:0000256" key="4">
    <source>
        <dbReference type="ARBA" id="ARBA00022723"/>
    </source>
</evidence>
<evidence type="ECO:0000256" key="3">
    <source>
        <dbReference type="ARBA" id="ARBA00012784"/>
    </source>
</evidence>
<keyword evidence="5" id="KW-0378">Hydrolase</keyword>
<dbReference type="EMBL" id="LGHJ01000011">
    <property type="protein sequence ID" value="KPL76780.1"/>
    <property type="molecule type" value="Genomic_DNA"/>
</dbReference>
<dbReference type="InterPro" id="IPR001365">
    <property type="entry name" value="A_deaminase_dom"/>
</dbReference>
<dbReference type="SUPFAM" id="SSF51556">
    <property type="entry name" value="Metallo-dependent hydrolases"/>
    <property type="match status" value="1"/>
</dbReference>
<keyword evidence="9" id="KW-1185">Reference proteome</keyword>
<dbReference type="RefSeq" id="WP_061912855.1">
    <property type="nucleotide sequence ID" value="NZ_DF967971.1"/>
</dbReference>
<dbReference type="EC" id="3.5.4.4" evidence="3"/>
<dbReference type="Proteomes" id="UP000050514">
    <property type="component" value="Unassembled WGS sequence"/>
</dbReference>
<dbReference type="NCBIfam" id="TIGR01430">
    <property type="entry name" value="aden_deam"/>
    <property type="match status" value="1"/>
</dbReference>
<dbReference type="GO" id="GO:0005829">
    <property type="term" value="C:cytosol"/>
    <property type="evidence" value="ECO:0007669"/>
    <property type="project" value="TreeGrafter"/>
</dbReference>
<keyword evidence="4" id="KW-0479">Metal-binding</keyword>
<dbReference type="GO" id="GO:0043103">
    <property type="term" value="P:hypoxanthine salvage"/>
    <property type="evidence" value="ECO:0007669"/>
    <property type="project" value="TreeGrafter"/>
</dbReference>
<comment type="caution">
    <text evidence="8">The sequence shown here is derived from an EMBL/GenBank/DDBJ whole genome shotgun (WGS) entry which is preliminary data.</text>
</comment>
<accession>A0A0P6XAK4</accession>
<feature type="domain" description="Adenosine deaminase" evidence="7">
    <location>
        <begin position="17"/>
        <end position="340"/>
    </location>
</feature>
<reference evidence="8 9" key="1">
    <citation type="submission" date="2015-07" db="EMBL/GenBank/DDBJ databases">
        <title>Draft genome of Bellilinea caldifistulae DSM 17877.</title>
        <authorList>
            <person name="Hemp J."/>
            <person name="Ward L.M."/>
            <person name="Pace L.A."/>
            <person name="Fischer W.W."/>
        </authorList>
    </citation>
    <scope>NUCLEOTIDE SEQUENCE [LARGE SCALE GENOMIC DNA]</scope>
    <source>
        <strain evidence="8 9">GOMI-1</strain>
    </source>
</reference>
<evidence type="ECO:0000256" key="6">
    <source>
        <dbReference type="ARBA" id="ARBA00022833"/>
    </source>
</evidence>
<dbReference type="GO" id="GO:0004000">
    <property type="term" value="F:adenosine deaminase activity"/>
    <property type="evidence" value="ECO:0007669"/>
    <property type="project" value="UniProtKB-ARBA"/>
</dbReference>
<dbReference type="PANTHER" id="PTHR11409">
    <property type="entry name" value="ADENOSINE DEAMINASE"/>
    <property type="match status" value="1"/>
</dbReference>
<organism evidence="8 9">
    <name type="scientific">Bellilinea caldifistulae</name>
    <dbReference type="NCBI Taxonomy" id="360411"/>
    <lineage>
        <taxon>Bacteria</taxon>
        <taxon>Bacillati</taxon>
        <taxon>Chloroflexota</taxon>
        <taxon>Anaerolineae</taxon>
        <taxon>Anaerolineales</taxon>
        <taxon>Anaerolineaceae</taxon>
        <taxon>Bellilinea</taxon>
    </lineage>
</organism>
<sequence length="350" mass="39085">MGWYGAITQGTYYESMPKVELHRHLEGSLRLSTLQEIARQQHMPLPADQQLAGLVQMQTGEPLTFQNFLAKFQTLRLFYQTPEIIQRLTREAVEDAALDQVRYMELRFTPVALSRQRGFGLREVMEWVCTAVQRASREFNLPVQLLVSMNRHEPLELAEQVIGLAVDFRESGVVGIDLAGNEVEFNAGPFLSLFREARREGLALSVHAGEWGGAENVRQAIEDFGADRIGHGVRVLEDEAVTRLAAERGTAFEVCITSNVQSGAVASLQQHPLLQMLRAGLNVTINSDDPGISDIRLSDEYRLACEELGLTRQQLQERVLAAAGAAILPPAEKQALIQRLKIEMDILEEI</sequence>
<evidence type="ECO:0000256" key="1">
    <source>
        <dbReference type="ARBA" id="ARBA00001947"/>
    </source>
</evidence>
<dbReference type="STRING" id="360411.AC812_05675"/>
<dbReference type="GO" id="GO:0006154">
    <property type="term" value="P:adenosine catabolic process"/>
    <property type="evidence" value="ECO:0007669"/>
    <property type="project" value="TreeGrafter"/>
</dbReference>
<dbReference type="InterPro" id="IPR006330">
    <property type="entry name" value="Ado/ade_deaminase"/>
</dbReference>
<comment type="cofactor">
    <cofactor evidence="1">
        <name>Zn(2+)</name>
        <dbReference type="ChEBI" id="CHEBI:29105"/>
    </cofactor>
</comment>
<dbReference type="GO" id="GO:0046103">
    <property type="term" value="P:inosine biosynthetic process"/>
    <property type="evidence" value="ECO:0007669"/>
    <property type="project" value="TreeGrafter"/>
</dbReference>
<dbReference type="GO" id="GO:0046872">
    <property type="term" value="F:metal ion binding"/>
    <property type="evidence" value="ECO:0007669"/>
    <property type="project" value="UniProtKB-KW"/>
</dbReference>
<evidence type="ECO:0000313" key="9">
    <source>
        <dbReference type="Proteomes" id="UP000050514"/>
    </source>
</evidence>
<evidence type="ECO:0000313" key="8">
    <source>
        <dbReference type="EMBL" id="KPL76780.1"/>
    </source>
</evidence>
<dbReference type="InterPro" id="IPR032466">
    <property type="entry name" value="Metal_Hydrolase"/>
</dbReference>
<evidence type="ECO:0000259" key="7">
    <source>
        <dbReference type="Pfam" id="PF00962"/>
    </source>
</evidence>
<protein>
    <recommendedName>
        <fullName evidence="3">adenosine deaminase</fullName>
        <ecNumber evidence="3">3.5.4.4</ecNumber>
    </recommendedName>
</protein>
<dbReference type="PATRIC" id="fig|360411.5.peg.245"/>